<dbReference type="GO" id="GO:0005524">
    <property type="term" value="F:ATP binding"/>
    <property type="evidence" value="ECO:0007669"/>
    <property type="project" value="UniProtKB-UniRule"/>
</dbReference>
<evidence type="ECO:0000256" key="3">
    <source>
        <dbReference type="ARBA" id="ARBA00022490"/>
    </source>
</evidence>
<dbReference type="RefSeq" id="WP_183355856.1">
    <property type="nucleotide sequence ID" value="NZ_BLXX01000012.1"/>
</dbReference>
<sequence length="573" mass="63800">MRYSQYFIPTVKETPSDAEVISHKLMLRAGMIRKLAAGIYNYLPLGLRSIRKVEQIVREEMNRAGAIEMLMPAVQPAELWKESGRWDFYGKELLRFKDRKDAEFCMGPTHEEVITDLVRKEIRSYRQMPINLYQIQGKFRDEIRPRFGLMRGREFIMKDAYSFDVNEAGADVSYQKMYQAYRRIFERCGLRFRAVEADTGTIGGNYSHEFMVLADSGEDAIVSCSACEYAANMEKAQTRPAAAGEHADPRPMEKVVTPGQKSVEEIANFLSVPATQVVKTLILMADSEPVVALLRGDYDLNEIKLKNHLGCTELEMATDEVVFKVTGAPTGYAGPVNLPGKVKVVADLSLKGMHNFVVGANEKDAHLKNVNLDRDVKVEGFVDIRNVIAGDPCPRCESGKLEIWRGIEVGHVFKLGTKYSKALNASFLDADGKEQIIFMGCYGIGIGRTVAACIEQNHDENGIIFPIPIAPFQVIVSVLSAKEDEVKEAGEKIYQDLLQAGIEVLIDDRDERPGFKFKDADLIGIPLRIVVGAKNLVDGKVELKDRKTGEVEIIPVAEALEKVKATVKAALAV</sequence>
<dbReference type="Pfam" id="PF03129">
    <property type="entry name" value="HGTP_anticodon"/>
    <property type="match status" value="1"/>
</dbReference>
<evidence type="ECO:0000256" key="12">
    <source>
        <dbReference type="HAMAP-Rule" id="MF_01569"/>
    </source>
</evidence>
<comment type="function">
    <text evidence="10 12">Catalyzes the attachment of proline to tRNA(Pro) in a two-step reaction: proline is first activated by ATP to form Pro-AMP and then transferred to the acceptor end of tRNA(Pro). As ProRS can inadvertently accommodate and process non-cognate amino acids such as alanine and cysteine, to avoid such errors it has two additional distinct editing activities against alanine. One activity is designated as 'pretransfer' editing and involves the tRNA(Pro)-independent hydrolysis of activated Ala-AMP. The other activity is designated 'posttransfer' editing and involves deacylation of mischarged Ala-tRNA(Pro). The misacylated Cys-tRNA(Pro) is not edited by ProRS.</text>
</comment>
<evidence type="ECO:0000256" key="5">
    <source>
        <dbReference type="ARBA" id="ARBA00022741"/>
    </source>
</evidence>
<dbReference type="InterPro" id="IPR004154">
    <property type="entry name" value="Anticodon-bd"/>
</dbReference>
<dbReference type="InterPro" id="IPR036754">
    <property type="entry name" value="YbaK/aa-tRNA-synt-asso_dom_sf"/>
</dbReference>
<dbReference type="PIRSF" id="PIRSF001535">
    <property type="entry name" value="ProRS_1"/>
    <property type="match status" value="1"/>
</dbReference>
<dbReference type="FunFam" id="3.40.50.800:FF:000011">
    <property type="entry name" value="Proline--tRNA ligase"/>
    <property type="match status" value="1"/>
</dbReference>
<dbReference type="InterPro" id="IPR050062">
    <property type="entry name" value="Pro-tRNA_synthetase"/>
</dbReference>
<dbReference type="InterPro" id="IPR002314">
    <property type="entry name" value="aa-tRNA-synt_IIb"/>
</dbReference>
<dbReference type="GO" id="GO:0006433">
    <property type="term" value="P:prolyl-tRNA aminoacylation"/>
    <property type="evidence" value="ECO:0007669"/>
    <property type="project" value="UniProtKB-UniRule"/>
</dbReference>
<dbReference type="EMBL" id="BLXX01000012">
    <property type="protein sequence ID" value="GFO61052.1"/>
    <property type="molecule type" value="Genomic_DNA"/>
</dbReference>
<evidence type="ECO:0000256" key="1">
    <source>
        <dbReference type="ARBA" id="ARBA00004496"/>
    </source>
</evidence>
<evidence type="ECO:0000259" key="13">
    <source>
        <dbReference type="PROSITE" id="PS50862"/>
    </source>
</evidence>
<evidence type="ECO:0000256" key="10">
    <source>
        <dbReference type="ARBA" id="ARBA00053664"/>
    </source>
</evidence>
<dbReference type="FunFam" id="3.30.930.10:FF:000065">
    <property type="entry name" value="Proline--tRNA ligase"/>
    <property type="match status" value="1"/>
</dbReference>
<dbReference type="GO" id="GO:0005829">
    <property type="term" value="C:cytosol"/>
    <property type="evidence" value="ECO:0007669"/>
    <property type="project" value="TreeGrafter"/>
</dbReference>
<dbReference type="PRINTS" id="PR01046">
    <property type="entry name" value="TRNASYNTHPRO"/>
</dbReference>
<keyword evidence="8 12" id="KW-0030">Aminoacyl-tRNA synthetase</keyword>
<dbReference type="Pfam" id="PF04073">
    <property type="entry name" value="tRNA_edit"/>
    <property type="match status" value="1"/>
</dbReference>
<dbReference type="FunFam" id="3.30.930.10:FF:000012">
    <property type="entry name" value="Proline--tRNA ligase"/>
    <property type="match status" value="1"/>
</dbReference>
<evidence type="ECO:0000256" key="6">
    <source>
        <dbReference type="ARBA" id="ARBA00022840"/>
    </source>
</evidence>
<dbReference type="AlphaFoldDB" id="A0A6V8MM62"/>
<keyword evidence="5 12" id="KW-0547">Nucleotide-binding</keyword>
<dbReference type="Gene3D" id="3.90.960.10">
    <property type="entry name" value="YbaK/aminoacyl-tRNA synthetase-associated domain"/>
    <property type="match status" value="1"/>
</dbReference>
<dbReference type="Pfam" id="PF00587">
    <property type="entry name" value="tRNA-synt_2b"/>
    <property type="match status" value="1"/>
</dbReference>
<dbReference type="Gene3D" id="3.30.930.10">
    <property type="entry name" value="Bira Bifunctional Protein, Domain 2"/>
    <property type="match status" value="2"/>
</dbReference>
<comment type="catalytic activity">
    <reaction evidence="9 12">
        <text>tRNA(Pro) + L-proline + ATP = L-prolyl-tRNA(Pro) + AMP + diphosphate</text>
        <dbReference type="Rhea" id="RHEA:14305"/>
        <dbReference type="Rhea" id="RHEA-COMP:9700"/>
        <dbReference type="Rhea" id="RHEA-COMP:9702"/>
        <dbReference type="ChEBI" id="CHEBI:30616"/>
        <dbReference type="ChEBI" id="CHEBI:33019"/>
        <dbReference type="ChEBI" id="CHEBI:60039"/>
        <dbReference type="ChEBI" id="CHEBI:78442"/>
        <dbReference type="ChEBI" id="CHEBI:78532"/>
        <dbReference type="ChEBI" id="CHEBI:456215"/>
        <dbReference type="EC" id="6.1.1.15"/>
    </reaction>
</comment>
<evidence type="ECO:0000256" key="2">
    <source>
        <dbReference type="ARBA" id="ARBA00011738"/>
    </source>
</evidence>
<comment type="domain">
    <text evidence="12">Consists of three domains: the N-terminal catalytic domain, the editing domain and the C-terminal anticodon-binding domain.</text>
</comment>
<evidence type="ECO:0000256" key="7">
    <source>
        <dbReference type="ARBA" id="ARBA00022917"/>
    </source>
</evidence>
<evidence type="ECO:0000313" key="15">
    <source>
        <dbReference type="Proteomes" id="UP000556026"/>
    </source>
</evidence>
<feature type="domain" description="Aminoacyl-transfer RNA synthetases class-II family profile" evidence="13">
    <location>
        <begin position="38"/>
        <end position="466"/>
    </location>
</feature>
<comment type="subcellular location">
    <subcellularLocation>
        <location evidence="1 12">Cytoplasm</location>
    </subcellularLocation>
</comment>
<dbReference type="InterPro" id="IPR044140">
    <property type="entry name" value="ProRS_anticodon_short"/>
</dbReference>
<comment type="caution">
    <text evidence="14">The sequence shown here is derived from an EMBL/GenBank/DDBJ whole genome shotgun (WGS) entry which is preliminary data.</text>
</comment>
<dbReference type="InterPro" id="IPR002316">
    <property type="entry name" value="Pro-tRNA-ligase_IIa"/>
</dbReference>
<dbReference type="PANTHER" id="PTHR42753">
    <property type="entry name" value="MITOCHONDRIAL RIBOSOME PROTEIN L39/PROLYL-TRNA LIGASE FAMILY MEMBER"/>
    <property type="match status" value="1"/>
</dbReference>
<evidence type="ECO:0000256" key="4">
    <source>
        <dbReference type="ARBA" id="ARBA00022598"/>
    </source>
</evidence>
<keyword evidence="15" id="KW-1185">Reference proteome</keyword>
<dbReference type="SUPFAM" id="SSF55826">
    <property type="entry name" value="YbaK/ProRS associated domain"/>
    <property type="match status" value="1"/>
</dbReference>
<dbReference type="Proteomes" id="UP000556026">
    <property type="component" value="Unassembled WGS sequence"/>
</dbReference>
<evidence type="ECO:0000256" key="11">
    <source>
        <dbReference type="ARBA" id="ARBA00060755"/>
    </source>
</evidence>
<dbReference type="InterPro" id="IPR004500">
    <property type="entry name" value="Pro-tRNA-synth_IIa_bac-type"/>
</dbReference>
<dbReference type="SUPFAM" id="SSF55681">
    <property type="entry name" value="Class II aaRS and biotin synthetases"/>
    <property type="match status" value="1"/>
</dbReference>
<name>A0A6V8MM62_9BACT</name>
<dbReference type="NCBIfam" id="NF006625">
    <property type="entry name" value="PRK09194.1"/>
    <property type="match status" value="1"/>
</dbReference>
<evidence type="ECO:0000256" key="8">
    <source>
        <dbReference type="ARBA" id="ARBA00023146"/>
    </source>
</evidence>
<dbReference type="CDD" id="cd04334">
    <property type="entry name" value="ProRS-INS"/>
    <property type="match status" value="1"/>
</dbReference>
<dbReference type="InterPro" id="IPR033730">
    <property type="entry name" value="ProRS_core_prok"/>
</dbReference>
<keyword evidence="4 12" id="KW-0436">Ligase</keyword>
<dbReference type="NCBIfam" id="TIGR00409">
    <property type="entry name" value="proS_fam_II"/>
    <property type="match status" value="1"/>
</dbReference>
<keyword evidence="6 12" id="KW-0067">ATP-binding</keyword>
<dbReference type="CDD" id="cd00779">
    <property type="entry name" value="ProRS_core_prok"/>
    <property type="match status" value="1"/>
</dbReference>
<dbReference type="InterPro" id="IPR007214">
    <property type="entry name" value="YbaK/aa-tRNA-synth-assoc-dom"/>
</dbReference>
<evidence type="ECO:0000313" key="14">
    <source>
        <dbReference type="EMBL" id="GFO61052.1"/>
    </source>
</evidence>
<dbReference type="EC" id="6.1.1.15" evidence="12"/>
<dbReference type="HAMAP" id="MF_01569">
    <property type="entry name" value="Pro_tRNA_synth_type1"/>
    <property type="match status" value="1"/>
</dbReference>
<organism evidence="14 15">
    <name type="scientific">Geomonas silvestris</name>
    <dbReference type="NCBI Taxonomy" id="2740184"/>
    <lineage>
        <taxon>Bacteria</taxon>
        <taxon>Pseudomonadati</taxon>
        <taxon>Thermodesulfobacteriota</taxon>
        <taxon>Desulfuromonadia</taxon>
        <taxon>Geobacterales</taxon>
        <taxon>Geobacteraceae</taxon>
        <taxon>Geomonas</taxon>
    </lineage>
</organism>
<accession>A0A6V8MM62</accession>
<dbReference type="CDD" id="cd00861">
    <property type="entry name" value="ProRS_anticodon_short"/>
    <property type="match status" value="1"/>
</dbReference>
<keyword evidence="7 12" id="KW-0648">Protein biosynthesis</keyword>
<evidence type="ECO:0000256" key="9">
    <source>
        <dbReference type="ARBA" id="ARBA00047671"/>
    </source>
</evidence>
<dbReference type="Gene3D" id="3.40.50.800">
    <property type="entry name" value="Anticodon-binding domain"/>
    <property type="match status" value="1"/>
</dbReference>
<dbReference type="GO" id="GO:0002161">
    <property type="term" value="F:aminoacyl-tRNA deacylase activity"/>
    <property type="evidence" value="ECO:0007669"/>
    <property type="project" value="InterPro"/>
</dbReference>
<dbReference type="GO" id="GO:0004827">
    <property type="term" value="F:proline-tRNA ligase activity"/>
    <property type="evidence" value="ECO:0007669"/>
    <property type="project" value="UniProtKB-UniRule"/>
</dbReference>
<proteinExistence type="inferred from homology"/>
<dbReference type="InterPro" id="IPR036621">
    <property type="entry name" value="Anticodon-bd_dom_sf"/>
</dbReference>
<gene>
    <name evidence="12 14" type="primary">proS</name>
    <name evidence="14" type="ORF">GMST_33770</name>
</gene>
<dbReference type="PANTHER" id="PTHR42753:SF2">
    <property type="entry name" value="PROLINE--TRNA LIGASE"/>
    <property type="match status" value="1"/>
</dbReference>
<reference evidence="15" key="1">
    <citation type="submission" date="2020-06" db="EMBL/GenBank/DDBJ databases">
        <title>Draft genomic sequence of Geomonas sp. Red330.</title>
        <authorList>
            <person name="Itoh H."/>
            <person name="Zhenxing X."/>
            <person name="Ushijima N."/>
            <person name="Masuda Y."/>
            <person name="Shiratori Y."/>
            <person name="Senoo K."/>
        </authorList>
    </citation>
    <scope>NUCLEOTIDE SEQUENCE [LARGE SCALE GENOMIC DNA]</scope>
    <source>
        <strain evidence="15">Red330</strain>
    </source>
</reference>
<dbReference type="InterPro" id="IPR045864">
    <property type="entry name" value="aa-tRNA-synth_II/BPL/LPL"/>
</dbReference>
<comment type="similarity">
    <text evidence="11 12">Belongs to the class-II aminoacyl-tRNA synthetase family. ProS type 1 subfamily.</text>
</comment>
<protein>
    <recommendedName>
        <fullName evidence="12">Proline--tRNA ligase</fullName>
        <ecNumber evidence="12">6.1.1.15</ecNumber>
    </recommendedName>
    <alternativeName>
        <fullName evidence="12">Prolyl-tRNA synthetase</fullName>
        <shortName evidence="12">ProRS</shortName>
    </alternativeName>
</protein>
<dbReference type="InterPro" id="IPR023717">
    <property type="entry name" value="Pro-tRNA-Synthase_IIa_type1"/>
</dbReference>
<comment type="subunit">
    <text evidence="2 12">Homodimer.</text>
</comment>
<dbReference type="SUPFAM" id="SSF52954">
    <property type="entry name" value="Class II aaRS ABD-related"/>
    <property type="match status" value="1"/>
</dbReference>
<keyword evidence="3 12" id="KW-0963">Cytoplasm</keyword>
<dbReference type="PROSITE" id="PS50862">
    <property type="entry name" value="AA_TRNA_LIGASE_II"/>
    <property type="match status" value="1"/>
</dbReference>
<dbReference type="InterPro" id="IPR006195">
    <property type="entry name" value="aa-tRNA-synth_II"/>
</dbReference>